<reference evidence="2" key="1">
    <citation type="journal article" date="2014" name="Proc. Natl. Acad. Sci. U.S.A.">
        <title>Extensive sampling of basidiomycete genomes demonstrates inadequacy of the white-rot/brown-rot paradigm for wood decay fungi.</title>
        <authorList>
            <person name="Riley R."/>
            <person name="Salamov A.A."/>
            <person name="Brown D.W."/>
            <person name="Nagy L.G."/>
            <person name="Floudas D."/>
            <person name="Held B.W."/>
            <person name="Levasseur A."/>
            <person name="Lombard V."/>
            <person name="Morin E."/>
            <person name="Otillar R."/>
            <person name="Lindquist E.A."/>
            <person name="Sun H."/>
            <person name="LaButti K.M."/>
            <person name="Schmutz J."/>
            <person name="Jabbour D."/>
            <person name="Luo H."/>
            <person name="Baker S.E."/>
            <person name="Pisabarro A.G."/>
            <person name="Walton J.D."/>
            <person name="Blanchette R.A."/>
            <person name="Henrissat B."/>
            <person name="Martin F."/>
            <person name="Cullen D."/>
            <person name="Hibbett D.S."/>
            <person name="Grigoriev I.V."/>
        </authorList>
    </citation>
    <scope>NUCLEOTIDE SEQUENCE [LARGE SCALE GENOMIC DNA]</scope>
    <source>
        <strain evidence="2">FD-172 SS1</strain>
    </source>
</reference>
<dbReference type="EMBL" id="KL198018">
    <property type="protein sequence ID" value="KDQ20141.1"/>
    <property type="molecule type" value="Genomic_DNA"/>
</dbReference>
<dbReference type="Proteomes" id="UP000027195">
    <property type="component" value="Unassembled WGS sequence"/>
</dbReference>
<dbReference type="AlphaFoldDB" id="A0A067N8M3"/>
<dbReference type="HOGENOM" id="CLU_052546_0_0_1"/>
<protein>
    <recommendedName>
        <fullName evidence="3">Arrestin-like N-terminal domain-containing protein</fullName>
    </recommendedName>
</protein>
<dbReference type="OrthoDB" id="2586076at2759"/>
<dbReference type="InParanoid" id="A0A067N8M3"/>
<proteinExistence type="predicted"/>
<evidence type="ECO:0000313" key="2">
    <source>
        <dbReference type="Proteomes" id="UP000027195"/>
    </source>
</evidence>
<dbReference type="Gene3D" id="2.60.40.640">
    <property type="match status" value="1"/>
</dbReference>
<keyword evidence="2" id="KW-1185">Reference proteome</keyword>
<sequence>MAMTLSLAIPKSRQPSAVPAHLDLSPVDTNIASPAYTDALSVWDNRPATTDPDEFTYKSKHLVLNLGARQWPTDGKVEGWITIKNVQHTKLVTVRVEGEVLTTINERGLPVAHTRLAFLSLSKTIYNARDSSASSGSPIPFSFVLPMSTQQGTSRLPPSCSLFLPGASAEVRYRVKVEMVRKGLRFNQSIKTKILYLPKTTSPRPKYLAPPPEDPDAELRSPGYEESTQWTIVDVPPTYPNTKGPTNKTPVSAQLLLPYPTIYPAHRPIPIVVTLTSPSPVLLALLSNITLQLVVTTKMCTRGNTCARERVIGTGRVTASEEHGLKLFRGAVSGGNEGGEMSWKIDGYAEVKYAIRLIIRPPPEARSLDGALPYFTHTQTIQLTTHEQESEGAESEAEAEVTPALGLLGPAYIRRASGSLYTANTRSSTRPSPV</sequence>
<accession>A0A067N8M3</accession>
<dbReference type="STRING" id="930990.A0A067N8M3"/>
<evidence type="ECO:0008006" key="3">
    <source>
        <dbReference type="Google" id="ProtNLM"/>
    </source>
</evidence>
<organism evidence="1 2">
    <name type="scientific">Botryobasidium botryosum (strain FD-172 SS1)</name>
    <dbReference type="NCBI Taxonomy" id="930990"/>
    <lineage>
        <taxon>Eukaryota</taxon>
        <taxon>Fungi</taxon>
        <taxon>Dikarya</taxon>
        <taxon>Basidiomycota</taxon>
        <taxon>Agaricomycotina</taxon>
        <taxon>Agaricomycetes</taxon>
        <taxon>Cantharellales</taxon>
        <taxon>Botryobasidiaceae</taxon>
        <taxon>Botryobasidium</taxon>
    </lineage>
</organism>
<evidence type="ECO:0000313" key="1">
    <source>
        <dbReference type="EMBL" id="KDQ20141.1"/>
    </source>
</evidence>
<name>A0A067N8M3_BOTB1</name>
<dbReference type="InterPro" id="IPR014752">
    <property type="entry name" value="Arrestin-like_C"/>
</dbReference>
<gene>
    <name evidence="1" type="ORF">BOTBODRAFT_41364</name>
</gene>